<dbReference type="NCBIfam" id="NF038132">
    <property type="entry name" value="PEP_NF038132"/>
    <property type="match status" value="1"/>
</dbReference>
<dbReference type="RefSeq" id="WP_106671990.1">
    <property type="nucleotide sequence ID" value="NZ_BMFE01000001.1"/>
</dbReference>
<name>A0A2T1KD42_9GAMM</name>
<comment type="caution">
    <text evidence="3">The sequence shown here is derived from an EMBL/GenBank/DDBJ whole genome shotgun (WGS) entry which is preliminary data.</text>
</comment>
<organism evidence="3 4">
    <name type="scientific">Marinobacter halophilus</name>
    <dbReference type="NCBI Taxonomy" id="1323740"/>
    <lineage>
        <taxon>Bacteria</taxon>
        <taxon>Pseudomonadati</taxon>
        <taxon>Pseudomonadota</taxon>
        <taxon>Gammaproteobacteria</taxon>
        <taxon>Pseudomonadales</taxon>
        <taxon>Marinobacteraceae</taxon>
        <taxon>Marinobacter</taxon>
    </lineage>
</organism>
<gene>
    <name evidence="3" type="ORF">C7H08_11650</name>
</gene>
<keyword evidence="4" id="KW-1185">Reference proteome</keyword>
<dbReference type="InterPro" id="IPR013424">
    <property type="entry name" value="Ice-binding_C"/>
</dbReference>
<feature type="signal peptide" evidence="1">
    <location>
        <begin position="1"/>
        <end position="26"/>
    </location>
</feature>
<dbReference type="Proteomes" id="UP000238385">
    <property type="component" value="Unassembled WGS sequence"/>
</dbReference>
<keyword evidence="1" id="KW-0732">Signal</keyword>
<reference evidence="3 4" key="1">
    <citation type="submission" date="2018-03" db="EMBL/GenBank/DDBJ databases">
        <title>Marinobacter brunus sp. nov., a marine bacterium of Gamma-proteobacteria isolated from the surface seawater of the South China Sea.</title>
        <authorList>
            <person name="Cheng H."/>
            <person name="Wu Y.-H."/>
            <person name="Xamxidin M."/>
            <person name="Xu X.-W."/>
        </authorList>
    </citation>
    <scope>NUCLEOTIDE SEQUENCE [LARGE SCALE GENOMIC DNA]</scope>
    <source>
        <strain evidence="3 4">JCM 30472</strain>
    </source>
</reference>
<feature type="chain" id="PRO_5015742580" evidence="1">
    <location>
        <begin position="27"/>
        <end position="274"/>
    </location>
</feature>
<proteinExistence type="predicted"/>
<dbReference type="Pfam" id="PF07589">
    <property type="entry name" value="PEP-CTERM"/>
    <property type="match status" value="1"/>
</dbReference>
<dbReference type="EMBL" id="PXNN01000013">
    <property type="protein sequence ID" value="PSF08041.1"/>
    <property type="molecule type" value="Genomic_DNA"/>
</dbReference>
<evidence type="ECO:0000313" key="3">
    <source>
        <dbReference type="EMBL" id="PSF08041.1"/>
    </source>
</evidence>
<dbReference type="NCBIfam" id="TIGR02595">
    <property type="entry name" value="PEP_CTERM"/>
    <property type="match status" value="1"/>
</dbReference>
<sequence>MSKFKRIVIGSALTLGLAGFVSTASAISINGWDGVGSFGVSGANGDVTLSPFPGSTQYGWVSTNNGQSGVNLPGVGGSGNPTTGSAITSTAFSADSGDLLEFYFNYVTSDGAGFADYAWARLLDESKNEAALLFTARTTPGGNTVPGFAMPDPAATLDPDNVSIIAGGPDWSPLGASSGTCWDEGCGYTGWVKASYEIAAGANYFLEFGVTNWNDSAFQSGLAFDGATIGGVEIDDPDNGDPGNGGPVGVPEPGTLALLALGLAGLVTTRRRKI</sequence>
<evidence type="ECO:0000313" key="4">
    <source>
        <dbReference type="Proteomes" id="UP000238385"/>
    </source>
</evidence>
<dbReference type="AlphaFoldDB" id="A0A2T1KD42"/>
<accession>A0A2T1KD42</accession>
<protein>
    <submittedName>
        <fullName evidence="3">PEP-CTERM sorting domain-containing protein</fullName>
    </submittedName>
</protein>
<evidence type="ECO:0000259" key="2">
    <source>
        <dbReference type="Pfam" id="PF07589"/>
    </source>
</evidence>
<evidence type="ECO:0000256" key="1">
    <source>
        <dbReference type="SAM" id="SignalP"/>
    </source>
</evidence>
<dbReference type="OrthoDB" id="5781575at2"/>
<feature type="domain" description="Ice-binding protein C-terminal" evidence="2">
    <location>
        <begin position="250"/>
        <end position="272"/>
    </location>
</feature>